<feature type="repeat" description="TPR" evidence="6">
    <location>
        <begin position="542"/>
        <end position="575"/>
    </location>
</feature>
<proteinExistence type="inferred from homology"/>
<dbReference type="PROSITE" id="PS50005">
    <property type="entry name" value="TPR"/>
    <property type="match status" value="6"/>
</dbReference>
<dbReference type="InterPro" id="IPR011990">
    <property type="entry name" value="TPR-like_helical_dom_sf"/>
</dbReference>
<dbReference type="GO" id="GO:0007091">
    <property type="term" value="P:metaphase/anaphase transition of mitotic cell cycle"/>
    <property type="evidence" value="ECO:0007669"/>
    <property type="project" value="TreeGrafter"/>
</dbReference>
<evidence type="ECO:0000256" key="7">
    <source>
        <dbReference type="SAM" id="MobiDB-lite"/>
    </source>
</evidence>
<feature type="region of interest" description="Disordered" evidence="7">
    <location>
        <begin position="287"/>
        <end position="327"/>
    </location>
</feature>
<accession>A0A7S2T5H1</accession>
<evidence type="ECO:0000256" key="1">
    <source>
        <dbReference type="ARBA" id="ARBA00004123"/>
    </source>
</evidence>
<feature type="repeat" description="TPR" evidence="6">
    <location>
        <begin position="644"/>
        <end position="677"/>
    </location>
</feature>
<gene>
    <name evidence="8" type="ORF">CPRI1469_LOCUS8235</name>
</gene>
<dbReference type="SUPFAM" id="SSF48452">
    <property type="entry name" value="TPR-like"/>
    <property type="match status" value="2"/>
</dbReference>
<dbReference type="GO" id="GO:0051301">
    <property type="term" value="P:cell division"/>
    <property type="evidence" value="ECO:0007669"/>
    <property type="project" value="TreeGrafter"/>
</dbReference>
<feature type="compositionally biased region" description="Polar residues" evidence="7">
    <location>
        <begin position="287"/>
        <end position="301"/>
    </location>
</feature>
<dbReference type="Pfam" id="PF12895">
    <property type="entry name" value="ANAPC3"/>
    <property type="match status" value="1"/>
</dbReference>
<evidence type="ECO:0000256" key="6">
    <source>
        <dbReference type="PROSITE-ProRule" id="PRU00339"/>
    </source>
</evidence>
<dbReference type="Gene3D" id="1.25.40.10">
    <property type="entry name" value="Tetratricopeptide repeat domain"/>
    <property type="match status" value="4"/>
</dbReference>
<keyword evidence="3 6" id="KW-0802">TPR repeat</keyword>
<name>A0A7S2T5H1_9CHLO</name>
<dbReference type="PANTHER" id="PTHR12558:SF13">
    <property type="entry name" value="CELL DIVISION CYCLE PROTEIN 27 HOMOLOG"/>
    <property type="match status" value="1"/>
</dbReference>
<feature type="region of interest" description="Disordered" evidence="7">
    <location>
        <begin position="179"/>
        <end position="256"/>
    </location>
</feature>
<dbReference type="SMART" id="SM00028">
    <property type="entry name" value="TPR"/>
    <property type="match status" value="8"/>
</dbReference>
<dbReference type="InterPro" id="IPR019734">
    <property type="entry name" value="TPR_rpt"/>
</dbReference>
<dbReference type="GO" id="GO:0016567">
    <property type="term" value="P:protein ubiquitination"/>
    <property type="evidence" value="ECO:0007669"/>
    <property type="project" value="TreeGrafter"/>
</dbReference>
<dbReference type="GO" id="GO:0005737">
    <property type="term" value="C:cytoplasm"/>
    <property type="evidence" value="ECO:0007669"/>
    <property type="project" value="TreeGrafter"/>
</dbReference>
<organism evidence="8">
    <name type="scientific">Chloropicon primus</name>
    <dbReference type="NCBI Taxonomy" id="1764295"/>
    <lineage>
        <taxon>Eukaryota</taxon>
        <taxon>Viridiplantae</taxon>
        <taxon>Chlorophyta</taxon>
        <taxon>Chloropicophyceae</taxon>
        <taxon>Chloropicales</taxon>
        <taxon>Chloropicaceae</taxon>
        <taxon>Chloropicon</taxon>
    </lineage>
</organism>
<dbReference type="FunFam" id="1.25.40.10:FF:000018">
    <property type="entry name" value="Cell division cycle protein 27 homolog B"/>
    <property type="match status" value="1"/>
</dbReference>
<evidence type="ECO:0000313" key="8">
    <source>
        <dbReference type="EMBL" id="CAD9719369.1"/>
    </source>
</evidence>
<keyword evidence="4" id="KW-0539">Nucleus</keyword>
<evidence type="ECO:0000256" key="3">
    <source>
        <dbReference type="ARBA" id="ARBA00022803"/>
    </source>
</evidence>
<reference evidence="8" key="1">
    <citation type="submission" date="2021-01" db="EMBL/GenBank/DDBJ databases">
        <authorList>
            <person name="Corre E."/>
            <person name="Pelletier E."/>
            <person name="Niang G."/>
            <person name="Scheremetjew M."/>
            <person name="Finn R."/>
            <person name="Kale V."/>
            <person name="Holt S."/>
            <person name="Cochrane G."/>
            <person name="Meng A."/>
            <person name="Brown T."/>
            <person name="Cohen L."/>
        </authorList>
    </citation>
    <scope>NUCLEOTIDE SEQUENCE</scope>
    <source>
        <strain evidence="8">CCMP1205</strain>
    </source>
</reference>
<feature type="repeat" description="TPR" evidence="6">
    <location>
        <begin position="114"/>
        <end position="147"/>
    </location>
</feature>
<comment type="similarity">
    <text evidence="5">Belongs to the APC3/CDC27 family.</text>
</comment>
<feature type="repeat" description="TPR" evidence="6">
    <location>
        <begin position="474"/>
        <end position="507"/>
    </location>
</feature>
<evidence type="ECO:0000256" key="2">
    <source>
        <dbReference type="ARBA" id="ARBA00022737"/>
    </source>
</evidence>
<dbReference type="PROSITE" id="PS50293">
    <property type="entry name" value="TPR_REGION"/>
    <property type="match status" value="1"/>
</dbReference>
<evidence type="ECO:0000256" key="5">
    <source>
        <dbReference type="ARBA" id="ARBA00038210"/>
    </source>
</evidence>
<feature type="compositionally biased region" description="Polar residues" evidence="7">
    <location>
        <begin position="381"/>
        <end position="391"/>
    </location>
</feature>
<protein>
    <submittedName>
        <fullName evidence="8">Uncharacterized protein</fullName>
    </submittedName>
</protein>
<feature type="repeat" description="TPR" evidence="6">
    <location>
        <begin position="610"/>
        <end position="643"/>
    </location>
</feature>
<dbReference type="GO" id="GO:0031145">
    <property type="term" value="P:anaphase-promoting complex-dependent catabolic process"/>
    <property type="evidence" value="ECO:0007669"/>
    <property type="project" value="TreeGrafter"/>
</dbReference>
<evidence type="ECO:0000256" key="4">
    <source>
        <dbReference type="ARBA" id="ARBA00023242"/>
    </source>
</evidence>
<dbReference type="AlphaFoldDB" id="A0A7S2T5H1"/>
<dbReference type="GO" id="GO:0005680">
    <property type="term" value="C:anaphase-promoting complex"/>
    <property type="evidence" value="ECO:0007669"/>
    <property type="project" value="UniProtKB-ARBA"/>
</dbReference>
<keyword evidence="2" id="KW-0677">Repeat</keyword>
<dbReference type="Pfam" id="PF14559">
    <property type="entry name" value="TPR_19"/>
    <property type="match status" value="1"/>
</dbReference>
<dbReference type="EMBL" id="HBHL01012573">
    <property type="protein sequence ID" value="CAD9719369.1"/>
    <property type="molecule type" value="Transcribed_RNA"/>
</dbReference>
<dbReference type="Pfam" id="PF13181">
    <property type="entry name" value="TPR_8"/>
    <property type="match status" value="2"/>
</dbReference>
<feature type="region of interest" description="Disordered" evidence="7">
    <location>
        <begin position="381"/>
        <end position="421"/>
    </location>
</feature>
<comment type="subcellular location">
    <subcellularLocation>
        <location evidence="1">Nucleus</location>
    </subcellularLocation>
</comment>
<dbReference type="PANTHER" id="PTHR12558">
    <property type="entry name" value="CELL DIVISION CYCLE 16,23,27"/>
    <property type="match status" value="1"/>
</dbReference>
<feature type="repeat" description="TPR" evidence="6">
    <location>
        <begin position="712"/>
        <end position="745"/>
    </location>
</feature>
<dbReference type="Pfam" id="PF00515">
    <property type="entry name" value="TPR_1"/>
    <property type="match status" value="2"/>
</dbReference>
<sequence length="768" mass="85291">MREQIWRSLRLNLVSNACFIAERLCAENREDEENAYILAVTYHRLGKPLRAKEALRGRQSEQCRYLLAQCHIELGDLIEAEKELLGSESTSEHDIDAGMSYESGEYQNRLPNGAAGFYLLGHICRLSGRGQQAVKHLKTALELNPLLWSAYEELCQLGAEDEVNGIVAQQQRRLSGAGFDLAPAPATRGQDGRETPGFSFGEEQNKRRNYSETSYVTPPQIWGDRVTPGNQSGPPPSGTLMTDGSDARGGSFVTPNEEHAPTAEAALGLPVPGLKPSAGVANNYVTPSPRNFITPPVVQNAQGGGEEYVTPEAPEPGAKVHPTKGRKINYEGKMRKVSGRLFGEPMNISPPSRSVHAGTSTPVMGLAQKSRVLAWTEGNQVGSAAASNPTAESERKATPTSPKPEAEGGKAMTVDSKLDGGSYSAQKSNLRETYSSTIQLFGKLAQGLAANCKFRSNRAIEIFQSLPQSQCSTAWVQCQLAKANFELVKYEAAAQHFKEARRIDPHRLEDLEIYSTVLWHMKKETDLMYLAHELMAIDRLSPEAWCVLGNCFSLQKEHETALKFFQRALQLDPRFTYAHTLCGHEYFANEDFVSSLRCYRNAIRIDAQHYNAWYGIGQIYYKQEKYEMTEYHYRRALEINRNSSVLRCCLGKTLHKMGCTDEALELLDEAVTKDPHNAIAKYERAVVLFSIGHLLEALEELESLKDIAPREPNLFFLLGKTCKRLGRIDQAMAHFCVALDLKPSSADIGVIKSAIEKLKLPDDEEDSI</sequence>